<name>A0A4C1VT15_EUMVA</name>
<keyword evidence="2" id="KW-1185">Reference proteome</keyword>
<comment type="caution">
    <text evidence="1">The sequence shown here is derived from an EMBL/GenBank/DDBJ whole genome shotgun (WGS) entry which is preliminary data.</text>
</comment>
<dbReference type="AlphaFoldDB" id="A0A4C1VT15"/>
<protein>
    <submittedName>
        <fullName evidence="1">Uncharacterized protein</fullName>
    </submittedName>
</protein>
<reference evidence="1 2" key="1">
    <citation type="journal article" date="2019" name="Commun. Biol.">
        <title>The bagworm genome reveals a unique fibroin gene that provides high tensile strength.</title>
        <authorList>
            <person name="Kono N."/>
            <person name="Nakamura H."/>
            <person name="Ohtoshi R."/>
            <person name="Tomita M."/>
            <person name="Numata K."/>
            <person name="Arakawa K."/>
        </authorList>
    </citation>
    <scope>NUCLEOTIDE SEQUENCE [LARGE SCALE GENOMIC DNA]</scope>
</reference>
<sequence length="84" mass="9449">MLRRHGFDRNVRQWPLARARAARAPSGPPVNKTFMERGGLLEKNATKLDGCGQPSDSRPRSDAQLSHDLLLRRQALLKFVSIVD</sequence>
<evidence type="ECO:0000313" key="2">
    <source>
        <dbReference type="Proteomes" id="UP000299102"/>
    </source>
</evidence>
<proteinExistence type="predicted"/>
<organism evidence="1 2">
    <name type="scientific">Eumeta variegata</name>
    <name type="common">Bagworm moth</name>
    <name type="synonym">Eumeta japonica</name>
    <dbReference type="NCBI Taxonomy" id="151549"/>
    <lineage>
        <taxon>Eukaryota</taxon>
        <taxon>Metazoa</taxon>
        <taxon>Ecdysozoa</taxon>
        <taxon>Arthropoda</taxon>
        <taxon>Hexapoda</taxon>
        <taxon>Insecta</taxon>
        <taxon>Pterygota</taxon>
        <taxon>Neoptera</taxon>
        <taxon>Endopterygota</taxon>
        <taxon>Lepidoptera</taxon>
        <taxon>Glossata</taxon>
        <taxon>Ditrysia</taxon>
        <taxon>Tineoidea</taxon>
        <taxon>Psychidae</taxon>
        <taxon>Oiketicinae</taxon>
        <taxon>Eumeta</taxon>
    </lineage>
</organism>
<accession>A0A4C1VT15</accession>
<dbReference type="Proteomes" id="UP000299102">
    <property type="component" value="Unassembled WGS sequence"/>
</dbReference>
<evidence type="ECO:0000313" key="1">
    <source>
        <dbReference type="EMBL" id="GBP42248.1"/>
    </source>
</evidence>
<gene>
    <name evidence="1" type="ORF">EVAR_29846_1</name>
</gene>
<dbReference type="EMBL" id="BGZK01000414">
    <property type="protein sequence ID" value="GBP42248.1"/>
    <property type="molecule type" value="Genomic_DNA"/>
</dbReference>